<keyword evidence="2" id="KW-1185">Reference proteome</keyword>
<evidence type="ECO:0008006" key="3">
    <source>
        <dbReference type="Google" id="ProtNLM"/>
    </source>
</evidence>
<dbReference type="OrthoDB" id="6193532at2"/>
<comment type="caution">
    <text evidence="1">The sequence shown here is derived from an EMBL/GenBank/DDBJ whole genome shotgun (WGS) entry which is preliminary data.</text>
</comment>
<gene>
    <name evidence="1" type="ORF">RHODGE_RHODGE_03676</name>
</gene>
<evidence type="ECO:0000313" key="1">
    <source>
        <dbReference type="EMBL" id="VCU10019.1"/>
    </source>
</evidence>
<accession>A0A447CXL4</accession>
<protein>
    <recommendedName>
        <fullName evidence="3">DUF1116 domain-containing protein</fullName>
    </recommendedName>
</protein>
<evidence type="ECO:0000313" key="2">
    <source>
        <dbReference type="Proteomes" id="UP000289200"/>
    </source>
</evidence>
<reference evidence="2" key="1">
    <citation type="submission" date="2018-10" db="EMBL/GenBank/DDBJ databases">
        <authorList>
            <person name="Peiro R."/>
            <person name="Begona"/>
            <person name="Cbmso G."/>
            <person name="Lopez M."/>
            <person name="Gonzalez S."/>
            <person name="Sacristan E."/>
            <person name="Castillo E."/>
        </authorList>
    </citation>
    <scope>NUCLEOTIDE SEQUENCE [LARGE SCALE GENOMIC DNA]</scope>
</reference>
<dbReference type="InterPro" id="IPR009499">
    <property type="entry name" value="AllG-like"/>
</dbReference>
<dbReference type="EMBL" id="UWOC01000170">
    <property type="protein sequence ID" value="VCU10019.1"/>
    <property type="molecule type" value="Genomic_DNA"/>
</dbReference>
<name>A0A447CXL4_9BRAD</name>
<sequence length="418" mass="43786">MTDIASRIEAANREAHRRMLGADPVLVDVMLARDAIPNLPPRTVLHAGPPISWERMCGPMRSAVAGALVFEGWASDLAEAETVAASGGVRFEPNHHYDGVGPMTGITTPGMVVLVVENRAFGNRAFCTVNEGMGNVMRFGGNDQEVRDRLAWIAGVFGPAVGAALRRRGGVPLKSLIARGLTMGDEMHMRNAACTGLILRELAADLAEVAPADLGRMLRFISGNDMFFLNIAMAMAKAVAAPAHGIPYATVVTTMARNGTDFGIRLSSTGDAWFTGPAQMARGLLFAGFTEADGNPDIGDSCITETVGLGGCAMAASPAVVGFVGAGALSDAIGYTRSMSEITVGPNPEWTMPTMAMAGVPTAIDIRKVLSTGILPVINTAITNRQPGRGQIGAGIVNPPLECFQQALMRFAEVHGAL</sequence>
<organism evidence="1 2">
    <name type="scientific">Rhodoplanes serenus</name>
    <dbReference type="NCBI Taxonomy" id="200615"/>
    <lineage>
        <taxon>Bacteria</taxon>
        <taxon>Pseudomonadati</taxon>
        <taxon>Pseudomonadota</taxon>
        <taxon>Alphaproteobacteria</taxon>
        <taxon>Hyphomicrobiales</taxon>
        <taxon>Nitrobacteraceae</taxon>
        <taxon>Rhodoplanes</taxon>
    </lineage>
</organism>
<dbReference type="Proteomes" id="UP000289200">
    <property type="component" value="Unassembled WGS sequence"/>
</dbReference>
<dbReference type="RefSeq" id="WP_129610576.1">
    <property type="nucleotide sequence ID" value="NZ_UWOC01000170.1"/>
</dbReference>
<dbReference type="Gene3D" id="3.90.1710.10">
    <property type="entry name" value="Enterococcus faecalis V583 domain"/>
    <property type="match status" value="1"/>
</dbReference>
<dbReference type="InterPro" id="IPR024033">
    <property type="entry name" value="OXTCase_su_AllG_h-dom"/>
</dbReference>
<dbReference type="Gene3D" id="3.90.1700.10">
    <property type="entry name" value="v583 domain like"/>
    <property type="match status" value="1"/>
</dbReference>
<dbReference type="Pfam" id="PF06545">
    <property type="entry name" value="AllG"/>
    <property type="match status" value="1"/>
</dbReference>
<dbReference type="Gene3D" id="1.10.10.660">
    <property type="entry name" value="conserved protein of unknown function from Enterococcus faecalis V583"/>
    <property type="match status" value="1"/>
</dbReference>
<proteinExistence type="predicted"/>
<dbReference type="AlphaFoldDB" id="A0A447CXL4"/>